<evidence type="ECO:0000256" key="2">
    <source>
        <dbReference type="ARBA" id="ARBA00022857"/>
    </source>
</evidence>
<name>A0AA39X6Z6_9PEZI</name>
<evidence type="ECO:0000313" key="4">
    <source>
        <dbReference type="EMBL" id="KAK0627960.1"/>
    </source>
</evidence>
<evidence type="ECO:0000259" key="3">
    <source>
        <dbReference type="Pfam" id="PF05368"/>
    </source>
</evidence>
<dbReference type="GO" id="GO:0005634">
    <property type="term" value="C:nucleus"/>
    <property type="evidence" value="ECO:0007669"/>
    <property type="project" value="TreeGrafter"/>
</dbReference>
<keyword evidence="2" id="KW-0521">NADP</keyword>
<gene>
    <name evidence="4" type="ORF">B0T14DRAFT_513594</name>
</gene>
<dbReference type="Pfam" id="PF05368">
    <property type="entry name" value="NmrA"/>
    <property type="match status" value="1"/>
</dbReference>
<evidence type="ECO:0000313" key="5">
    <source>
        <dbReference type="Proteomes" id="UP001175000"/>
    </source>
</evidence>
<dbReference type="AlphaFoldDB" id="A0AA39X6Z6"/>
<comment type="caution">
    <text evidence="4">The sequence shown here is derived from an EMBL/GenBank/DDBJ whole genome shotgun (WGS) entry which is preliminary data.</text>
</comment>
<dbReference type="SUPFAM" id="SSF51735">
    <property type="entry name" value="NAD(P)-binding Rossmann-fold domains"/>
    <property type="match status" value="1"/>
</dbReference>
<keyword evidence="5" id="KW-1185">Reference proteome</keyword>
<dbReference type="PANTHER" id="PTHR42748:SF7">
    <property type="entry name" value="NMRA LIKE REDOX SENSOR 1-RELATED"/>
    <property type="match status" value="1"/>
</dbReference>
<comment type="similarity">
    <text evidence="1">Belongs to the NmrA-type oxidoreductase family.</text>
</comment>
<dbReference type="PANTHER" id="PTHR42748">
    <property type="entry name" value="NITROGEN METABOLITE REPRESSION PROTEIN NMRA FAMILY MEMBER"/>
    <property type="match status" value="1"/>
</dbReference>
<dbReference type="InterPro" id="IPR008030">
    <property type="entry name" value="NmrA-like"/>
</dbReference>
<dbReference type="InterPro" id="IPR051164">
    <property type="entry name" value="NmrA-like_oxidored"/>
</dbReference>
<dbReference type="Gene3D" id="3.40.50.720">
    <property type="entry name" value="NAD(P)-binding Rossmann-like Domain"/>
    <property type="match status" value="1"/>
</dbReference>
<dbReference type="EMBL" id="JAULSU010000002">
    <property type="protein sequence ID" value="KAK0627960.1"/>
    <property type="molecule type" value="Genomic_DNA"/>
</dbReference>
<dbReference type="Proteomes" id="UP001175000">
    <property type="component" value="Unassembled WGS sequence"/>
</dbReference>
<sequence length="305" mass="33521">MAPRKILIVGATGQQGQATIAALNQRSPTSEILGLTRSASSPKAQALQKKFPNITLVEGDARAPEPVFDAHPDIQSIFLVTAPPGDESQALPLIDAACNMAASIAVDHIVFSSVDRGGDVASWLTPTPIAHFAAKHRIELYLRDACEKSAAAGRRTIRWTVLRPTGFMDNYNPGSFGALMASLWAKGMPADRKMQLVSTHDIGVFAARALLDPEEWHGKAVGLASCDMSFEEVRVAFREVVKKELPMTWAVVAKSVLWWVPDAKTSFEWFREGGYGADIEALRRMEPGMQDFRAWLRESSRWSMQ</sequence>
<organism evidence="4 5">
    <name type="scientific">Immersiella caudata</name>
    <dbReference type="NCBI Taxonomy" id="314043"/>
    <lineage>
        <taxon>Eukaryota</taxon>
        <taxon>Fungi</taxon>
        <taxon>Dikarya</taxon>
        <taxon>Ascomycota</taxon>
        <taxon>Pezizomycotina</taxon>
        <taxon>Sordariomycetes</taxon>
        <taxon>Sordariomycetidae</taxon>
        <taxon>Sordariales</taxon>
        <taxon>Lasiosphaeriaceae</taxon>
        <taxon>Immersiella</taxon>
    </lineage>
</organism>
<feature type="domain" description="NmrA-like" evidence="3">
    <location>
        <begin position="5"/>
        <end position="247"/>
    </location>
</feature>
<protein>
    <recommendedName>
        <fullName evidence="3">NmrA-like domain-containing protein</fullName>
    </recommendedName>
</protein>
<dbReference type="Gene3D" id="3.90.25.10">
    <property type="entry name" value="UDP-galactose 4-epimerase, domain 1"/>
    <property type="match status" value="1"/>
</dbReference>
<evidence type="ECO:0000256" key="1">
    <source>
        <dbReference type="ARBA" id="ARBA00006328"/>
    </source>
</evidence>
<reference evidence="4" key="1">
    <citation type="submission" date="2023-06" db="EMBL/GenBank/DDBJ databases">
        <title>Genome-scale phylogeny and comparative genomics of the fungal order Sordariales.</title>
        <authorList>
            <consortium name="Lawrence Berkeley National Laboratory"/>
            <person name="Hensen N."/>
            <person name="Bonometti L."/>
            <person name="Westerberg I."/>
            <person name="Brannstrom I.O."/>
            <person name="Guillou S."/>
            <person name="Cros-Aarteil S."/>
            <person name="Calhoun S."/>
            <person name="Haridas S."/>
            <person name="Kuo A."/>
            <person name="Mondo S."/>
            <person name="Pangilinan J."/>
            <person name="Riley R."/>
            <person name="Labutti K."/>
            <person name="Andreopoulos B."/>
            <person name="Lipzen A."/>
            <person name="Chen C."/>
            <person name="Yanf M."/>
            <person name="Daum C."/>
            <person name="Ng V."/>
            <person name="Clum A."/>
            <person name="Steindorff A."/>
            <person name="Ohm R."/>
            <person name="Martin F."/>
            <person name="Silar P."/>
            <person name="Natvig D."/>
            <person name="Lalanne C."/>
            <person name="Gautier V."/>
            <person name="Ament-Velasquez S.L."/>
            <person name="Kruys A."/>
            <person name="Hutchinson M.I."/>
            <person name="Powell A.J."/>
            <person name="Barry K."/>
            <person name="Miller A.N."/>
            <person name="Grigoriev I.V."/>
            <person name="Debuchy R."/>
            <person name="Gladieux P."/>
            <person name="Thoren M.H."/>
            <person name="Johannesson H."/>
        </authorList>
    </citation>
    <scope>NUCLEOTIDE SEQUENCE</scope>
    <source>
        <strain evidence="4">CBS 606.72</strain>
    </source>
</reference>
<accession>A0AA39X6Z6</accession>
<dbReference type="InterPro" id="IPR036291">
    <property type="entry name" value="NAD(P)-bd_dom_sf"/>
</dbReference>
<proteinExistence type="inferred from homology"/>